<gene>
    <name evidence="2" type="ORF">GCM10010361_23280</name>
</gene>
<dbReference type="Proteomes" id="UP001500909">
    <property type="component" value="Unassembled WGS sequence"/>
</dbReference>
<dbReference type="RefSeq" id="WP_346094891.1">
    <property type="nucleotide sequence ID" value="NZ_BAAABY010000015.1"/>
</dbReference>
<dbReference type="SUPFAM" id="SSF52540">
    <property type="entry name" value="P-loop containing nucleoside triphosphate hydrolases"/>
    <property type="match status" value="1"/>
</dbReference>
<comment type="caution">
    <text evidence="2">The sequence shown here is derived from an EMBL/GenBank/DDBJ whole genome shotgun (WGS) entry which is preliminary data.</text>
</comment>
<proteinExistence type="predicted"/>
<dbReference type="InterPro" id="IPR027417">
    <property type="entry name" value="P-loop_NTPase"/>
</dbReference>
<feature type="region of interest" description="Disordered" evidence="1">
    <location>
        <begin position="589"/>
        <end position="614"/>
    </location>
</feature>
<protein>
    <submittedName>
        <fullName evidence="2">Magnesium chelatase</fullName>
    </submittedName>
</protein>
<keyword evidence="3" id="KW-1185">Reference proteome</keyword>
<accession>A0ABP3JRC8</accession>
<dbReference type="EMBL" id="BAAABY010000015">
    <property type="protein sequence ID" value="GAA0458621.1"/>
    <property type="molecule type" value="Genomic_DNA"/>
</dbReference>
<name>A0ABP3JRC8_9ACTN</name>
<sequence>MRAFACAALEPGTGGLLLLGLDPAHAPAVAEACARVLAAVRGTPVPRLTLGAADRDEDLWLRTRPQRSGGVLSFVRGPGPLTGDSLVLVPDLARLSLAGMRAAVQTAGADVAVVEHAVVSRTWRPRALWLVCCGHEDARRLSPHLLDRFPLRLHAGPPTGPGRQRTEPGGPFGGADPMDLLPPGWHAVLTGPPAARAALTEEAVDFAVERAGGAPGMRRALCLARTARALATLDGDPTAGPERISEALRLTGLPTSGLPPFAGALPATAGPPTATGPAGTGPEGGPRGGPSGTGGEQTGRSVREAAPGELLDAFPAPARPPTAYPEDDPDTLRAHAPLRPVWRHRPGPAGTAARGPVVGIRAATDLRDLAWVATVVEAAKYRNVPGRRAARGAGDPLTVAATDLRGYARAPEPERLLVLLLDHTCRAGWDWRRALAPYLQWAYAERAGVCVVEAGHRDAVDELRAESFLARGVLDPRVAAALHRAPGRATPLAHALVQADQALLRAFRSRRAGLVEAWLVVATDGRGNVPLTASVVGRAGPPAGRQGVDDALAAARDIGARERMRLRRTVLAPRVTPYAGLPAELADALGGVLDRPPGDRDGAQPAGEGATRAG</sequence>
<feature type="region of interest" description="Disordered" evidence="1">
    <location>
        <begin position="153"/>
        <end position="176"/>
    </location>
</feature>
<feature type="compositionally biased region" description="Gly residues" evidence="1">
    <location>
        <begin position="278"/>
        <end position="297"/>
    </location>
</feature>
<evidence type="ECO:0000256" key="1">
    <source>
        <dbReference type="SAM" id="MobiDB-lite"/>
    </source>
</evidence>
<feature type="region of interest" description="Disordered" evidence="1">
    <location>
        <begin position="257"/>
        <end position="333"/>
    </location>
</feature>
<feature type="compositionally biased region" description="Low complexity" evidence="1">
    <location>
        <begin position="258"/>
        <end position="277"/>
    </location>
</feature>
<reference evidence="3" key="1">
    <citation type="journal article" date="2019" name="Int. J. Syst. Evol. Microbiol.">
        <title>The Global Catalogue of Microorganisms (GCM) 10K type strain sequencing project: providing services to taxonomists for standard genome sequencing and annotation.</title>
        <authorList>
            <consortium name="The Broad Institute Genomics Platform"/>
            <consortium name="The Broad Institute Genome Sequencing Center for Infectious Disease"/>
            <person name="Wu L."/>
            <person name="Ma J."/>
        </authorList>
    </citation>
    <scope>NUCLEOTIDE SEQUENCE [LARGE SCALE GENOMIC DNA]</scope>
    <source>
        <strain evidence="3">JCM 4805</strain>
    </source>
</reference>
<evidence type="ECO:0000313" key="2">
    <source>
        <dbReference type="EMBL" id="GAA0458621.1"/>
    </source>
</evidence>
<evidence type="ECO:0000313" key="3">
    <source>
        <dbReference type="Proteomes" id="UP001500909"/>
    </source>
</evidence>
<organism evidence="2 3">
    <name type="scientific">Streptomyces olivaceiscleroticus</name>
    <dbReference type="NCBI Taxonomy" id="68245"/>
    <lineage>
        <taxon>Bacteria</taxon>
        <taxon>Bacillati</taxon>
        <taxon>Actinomycetota</taxon>
        <taxon>Actinomycetes</taxon>
        <taxon>Kitasatosporales</taxon>
        <taxon>Streptomycetaceae</taxon>
        <taxon>Streptomyces</taxon>
    </lineage>
</organism>